<reference evidence="2" key="1">
    <citation type="journal article" date="2019" name="Int. J. Syst. Evol. Microbiol.">
        <title>The Global Catalogue of Microorganisms (GCM) 10K type strain sequencing project: providing services to taxonomists for standard genome sequencing and annotation.</title>
        <authorList>
            <consortium name="The Broad Institute Genomics Platform"/>
            <consortium name="The Broad Institute Genome Sequencing Center for Infectious Disease"/>
            <person name="Wu L."/>
            <person name="Ma J."/>
        </authorList>
    </citation>
    <scope>NUCLEOTIDE SEQUENCE [LARGE SCALE GENOMIC DNA]</scope>
    <source>
        <strain evidence="2">CGMCC 4.7289</strain>
    </source>
</reference>
<dbReference type="RefSeq" id="WP_253762482.1">
    <property type="nucleotide sequence ID" value="NZ_JAMZDZ010000001.1"/>
</dbReference>
<sequence>MARVVVVHGINNTYASRPQMADRWIPALRGGLDNAVLEGLIAPVEVAASDVECVFYGDLFRPAGRRLSGDVPPLTADDVEDGPELDLLLAWWAAAAEADPAVPSPGGRTLGPKASARAAVLALAGSRFLARVSERLLIFWLKQVTAYFTDPAIRAGVQDRFAAAISADTRVVVAHSLGSVVAYEALCAHPEWPVTDLVTLGSPLGVPHLVLHRLVPPVGTWPGVARWVNVTDSGDFVALRPTLRDVYGDRVVDVAISNGMSAHEVERYLSAAPTGAAVAAGLLNGQR</sequence>
<evidence type="ECO:0008006" key="3">
    <source>
        <dbReference type="Google" id="ProtNLM"/>
    </source>
</evidence>
<keyword evidence="2" id="KW-1185">Reference proteome</keyword>
<dbReference type="EMBL" id="JBHSAY010000019">
    <property type="protein sequence ID" value="MFC4134994.1"/>
    <property type="molecule type" value="Genomic_DNA"/>
</dbReference>
<accession>A0ABV8LXF0</accession>
<comment type="caution">
    <text evidence="1">The sequence shown here is derived from an EMBL/GenBank/DDBJ whole genome shotgun (WGS) entry which is preliminary data.</text>
</comment>
<gene>
    <name evidence="1" type="ORF">ACFOZ4_30660</name>
</gene>
<dbReference type="SUPFAM" id="SSF53474">
    <property type="entry name" value="alpha/beta-Hydrolases"/>
    <property type="match status" value="1"/>
</dbReference>
<dbReference type="InterPro" id="IPR029058">
    <property type="entry name" value="AB_hydrolase_fold"/>
</dbReference>
<protein>
    <recommendedName>
        <fullName evidence="3">Alpha/beta hydrolase</fullName>
    </recommendedName>
</protein>
<proteinExistence type="predicted"/>
<dbReference type="Gene3D" id="3.40.50.1820">
    <property type="entry name" value="alpha/beta hydrolase"/>
    <property type="match status" value="1"/>
</dbReference>
<evidence type="ECO:0000313" key="1">
    <source>
        <dbReference type="EMBL" id="MFC4134994.1"/>
    </source>
</evidence>
<dbReference type="Proteomes" id="UP001595816">
    <property type="component" value="Unassembled WGS sequence"/>
</dbReference>
<organism evidence="1 2">
    <name type="scientific">Hamadaea flava</name>
    <dbReference type="NCBI Taxonomy" id="1742688"/>
    <lineage>
        <taxon>Bacteria</taxon>
        <taxon>Bacillati</taxon>
        <taxon>Actinomycetota</taxon>
        <taxon>Actinomycetes</taxon>
        <taxon>Micromonosporales</taxon>
        <taxon>Micromonosporaceae</taxon>
        <taxon>Hamadaea</taxon>
    </lineage>
</organism>
<name>A0ABV8LXF0_9ACTN</name>
<evidence type="ECO:0000313" key="2">
    <source>
        <dbReference type="Proteomes" id="UP001595816"/>
    </source>
</evidence>